<comment type="caution">
    <text evidence="2">The sequence shown here is derived from an EMBL/GenBank/DDBJ whole genome shotgun (WGS) entry which is preliminary data.</text>
</comment>
<reference evidence="2 3" key="1">
    <citation type="submission" date="2016-03" db="EMBL/GenBank/DDBJ databases">
        <title>Comparison of Bacillus endophyticus and B. anthracis characteristics using whole genome sequence analysis and microbiological techniques.</title>
        <authorList>
            <person name="Lekota K.E."/>
            <person name="Mafofo J."/>
            <person name="Rees J."/>
            <person name="Muchadeyi F.C."/>
            <person name="Madoroba E."/>
            <person name="Van Heerden H."/>
        </authorList>
    </citation>
    <scope>NUCLEOTIDE SEQUENCE [LARGE SCALE GENOMIC DNA]</scope>
    <source>
        <strain evidence="2 3">3631_10C</strain>
    </source>
</reference>
<evidence type="ECO:0000313" key="2">
    <source>
        <dbReference type="EMBL" id="RAS78682.1"/>
    </source>
</evidence>
<evidence type="ECO:0000256" key="1">
    <source>
        <dbReference type="SAM" id="Phobius"/>
    </source>
</evidence>
<dbReference type="Proteomes" id="UP000250174">
    <property type="component" value="Unassembled WGS sequence"/>
</dbReference>
<keyword evidence="1" id="KW-0472">Membrane</keyword>
<feature type="transmembrane region" description="Helical" evidence="1">
    <location>
        <begin position="53"/>
        <end position="72"/>
    </location>
</feature>
<protein>
    <submittedName>
        <fullName evidence="2">Uncharacterized protein</fullName>
    </submittedName>
</protein>
<dbReference type="EMBL" id="LVYK01000012">
    <property type="protein sequence ID" value="RAS78682.1"/>
    <property type="molecule type" value="Genomic_DNA"/>
</dbReference>
<dbReference type="RefSeq" id="WP_113765380.1">
    <property type="nucleotide sequence ID" value="NZ_LVYK01000012.1"/>
</dbReference>
<sequence>MKRAVGIFFIIQSLLTYLIIDALYAPFKVKDKITMTDMETGVTTVSYSSPSEIHLIYVIPIITFILGIYFILTRKRKQELIT</sequence>
<keyword evidence="1" id="KW-0812">Transmembrane</keyword>
<feature type="transmembrane region" description="Helical" evidence="1">
    <location>
        <begin position="7"/>
        <end position="27"/>
    </location>
</feature>
<dbReference type="AlphaFoldDB" id="A0AAX1QA56"/>
<name>A0AAX1QA56_9BACI</name>
<evidence type="ECO:0000313" key="3">
    <source>
        <dbReference type="Proteomes" id="UP000250174"/>
    </source>
</evidence>
<keyword evidence="1" id="KW-1133">Transmembrane helix</keyword>
<organism evidence="2 3">
    <name type="scientific">Priestia endophytica</name>
    <dbReference type="NCBI Taxonomy" id="135735"/>
    <lineage>
        <taxon>Bacteria</taxon>
        <taxon>Bacillati</taxon>
        <taxon>Bacillota</taxon>
        <taxon>Bacilli</taxon>
        <taxon>Bacillales</taxon>
        <taxon>Bacillaceae</taxon>
        <taxon>Priestia</taxon>
    </lineage>
</organism>
<proteinExistence type="predicted"/>
<gene>
    <name evidence="2" type="ORF">A3864_08185</name>
</gene>
<accession>A0AAX1QA56</accession>